<keyword evidence="2" id="KW-1185">Reference proteome</keyword>
<evidence type="ECO:0000313" key="1">
    <source>
        <dbReference type="EMBL" id="PQJ60708.1"/>
    </source>
</evidence>
<dbReference type="AlphaFoldDB" id="A0A2S7VF36"/>
<gene>
    <name evidence="1" type="ORF">BTO10_15320</name>
</gene>
<reference evidence="1 2" key="1">
    <citation type="submission" date="2016-12" db="EMBL/GenBank/DDBJ databases">
        <title>Diversity of luminous bacteria.</title>
        <authorList>
            <person name="Yoshizawa S."/>
            <person name="Kogure K."/>
        </authorList>
    </citation>
    <scope>NUCLEOTIDE SEQUENCE [LARGE SCALE GENOMIC DNA]</scope>
    <source>
        <strain evidence="1 2">LC2-408</strain>
    </source>
</reference>
<organism evidence="1 2">
    <name type="scientific">Vibrio chagasii</name>
    <dbReference type="NCBI Taxonomy" id="170679"/>
    <lineage>
        <taxon>Bacteria</taxon>
        <taxon>Pseudomonadati</taxon>
        <taxon>Pseudomonadota</taxon>
        <taxon>Gammaproteobacteria</taxon>
        <taxon>Vibrionales</taxon>
        <taxon>Vibrionaceae</taxon>
        <taxon>Vibrio</taxon>
    </lineage>
</organism>
<accession>A0A2S7VF36</accession>
<dbReference type="EMBL" id="MSCI01000002">
    <property type="protein sequence ID" value="PQJ60708.1"/>
    <property type="molecule type" value="Genomic_DNA"/>
</dbReference>
<evidence type="ECO:0000313" key="2">
    <source>
        <dbReference type="Proteomes" id="UP000238707"/>
    </source>
</evidence>
<dbReference type="Proteomes" id="UP000238707">
    <property type="component" value="Unassembled WGS sequence"/>
</dbReference>
<comment type="caution">
    <text evidence="1">The sequence shown here is derived from an EMBL/GenBank/DDBJ whole genome shotgun (WGS) entry which is preliminary data.</text>
</comment>
<sequence>MIWLSVKVLQIGLVYGYRKYQQTKRAPVQGALFFCFSNKPVLFCMVRKEKSFLSGLIMSS</sequence>
<name>A0A2S7VF36_9VIBR</name>
<proteinExistence type="predicted"/>
<protein>
    <submittedName>
        <fullName evidence="1">Uncharacterized protein</fullName>
    </submittedName>
</protein>